<dbReference type="STRING" id="230819.A0A5C3KF19"/>
<dbReference type="EMBL" id="ML210394">
    <property type="protein sequence ID" value="TFK18542.1"/>
    <property type="molecule type" value="Genomic_DNA"/>
</dbReference>
<dbReference type="AlphaFoldDB" id="A0A5C3KF19"/>
<sequence>MHTQIHMIMDIIRKGVTQNGNTKPNEHKHGKYKDMYQLQTNFHNTDPQIMKLEHDDIICSTIRSLLNELDRWTVLNSLSLVNNIDEWAAYDNQDILCKDPPPARRNKSPRTIGTSQASVGSEAEGQHTLSDILSFCPKHLGELETPETIVLKVKAFLCNKLRNKPKVSLESPICSIANQIKIYRYTKISYTSCKDLSVQTDYLRTNPRFFGHPRYDFALLQHTPQEFWYAQLACVVAIKLDGSGATHLIAIAVPCNENPVTANSFTNRLSDRQLRLTRVRMRRGRNIATAVSVNSIVRGAVLVQDPACPYKDEYVVMDVLDPDFWLRHRMLVAQKQLRFTRLPF</sequence>
<feature type="region of interest" description="Disordered" evidence="1">
    <location>
        <begin position="98"/>
        <end position="122"/>
    </location>
</feature>
<proteinExistence type="predicted"/>
<evidence type="ECO:0000313" key="3">
    <source>
        <dbReference type="Proteomes" id="UP000307440"/>
    </source>
</evidence>
<dbReference type="Proteomes" id="UP000307440">
    <property type="component" value="Unassembled WGS sequence"/>
</dbReference>
<evidence type="ECO:0000256" key="1">
    <source>
        <dbReference type="SAM" id="MobiDB-lite"/>
    </source>
</evidence>
<reference evidence="2 3" key="1">
    <citation type="journal article" date="2019" name="Nat. Ecol. Evol.">
        <title>Megaphylogeny resolves global patterns of mushroom evolution.</title>
        <authorList>
            <person name="Varga T."/>
            <person name="Krizsan K."/>
            <person name="Foldi C."/>
            <person name="Dima B."/>
            <person name="Sanchez-Garcia M."/>
            <person name="Sanchez-Ramirez S."/>
            <person name="Szollosi G.J."/>
            <person name="Szarkandi J.G."/>
            <person name="Papp V."/>
            <person name="Albert L."/>
            <person name="Andreopoulos W."/>
            <person name="Angelini C."/>
            <person name="Antonin V."/>
            <person name="Barry K.W."/>
            <person name="Bougher N.L."/>
            <person name="Buchanan P."/>
            <person name="Buyck B."/>
            <person name="Bense V."/>
            <person name="Catcheside P."/>
            <person name="Chovatia M."/>
            <person name="Cooper J."/>
            <person name="Damon W."/>
            <person name="Desjardin D."/>
            <person name="Finy P."/>
            <person name="Geml J."/>
            <person name="Haridas S."/>
            <person name="Hughes K."/>
            <person name="Justo A."/>
            <person name="Karasinski D."/>
            <person name="Kautmanova I."/>
            <person name="Kiss B."/>
            <person name="Kocsube S."/>
            <person name="Kotiranta H."/>
            <person name="LaButti K.M."/>
            <person name="Lechner B.E."/>
            <person name="Liimatainen K."/>
            <person name="Lipzen A."/>
            <person name="Lukacs Z."/>
            <person name="Mihaltcheva S."/>
            <person name="Morgado L.N."/>
            <person name="Niskanen T."/>
            <person name="Noordeloos M.E."/>
            <person name="Ohm R.A."/>
            <person name="Ortiz-Santana B."/>
            <person name="Ovrebo C."/>
            <person name="Racz N."/>
            <person name="Riley R."/>
            <person name="Savchenko A."/>
            <person name="Shiryaev A."/>
            <person name="Soop K."/>
            <person name="Spirin V."/>
            <person name="Szebenyi C."/>
            <person name="Tomsovsky M."/>
            <person name="Tulloss R.E."/>
            <person name="Uehling J."/>
            <person name="Grigoriev I.V."/>
            <person name="Vagvolgyi C."/>
            <person name="Papp T."/>
            <person name="Martin F.M."/>
            <person name="Miettinen O."/>
            <person name="Hibbett D.S."/>
            <person name="Nagy L.G."/>
        </authorList>
    </citation>
    <scope>NUCLEOTIDE SEQUENCE [LARGE SCALE GENOMIC DNA]</scope>
    <source>
        <strain evidence="2 3">CBS 121175</strain>
    </source>
</reference>
<keyword evidence="3" id="KW-1185">Reference proteome</keyword>
<protein>
    <submittedName>
        <fullName evidence="2">Uncharacterized protein</fullName>
    </submittedName>
</protein>
<name>A0A5C3KF19_COPMA</name>
<dbReference type="OrthoDB" id="3239511at2759"/>
<organism evidence="2 3">
    <name type="scientific">Coprinopsis marcescibilis</name>
    <name type="common">Agaric fungus</name>
    <name type="synonym">Psathyrella marcescibilis</name>
    <dbReference type="NCBI Taxonomy" id="230819"/>
    <lineage>
        <taxon>Eukaryota</taxon>
        <taxon>Fungi</taxon>
        <taxon>Dikarya</taxon>
        <taxon>Basidiomycota</taxon>
        <taxon>Agaricomycotina</taxon>
        <taxon>Agaricomycetes</taxon>
        <taxon>Agaricomycetidae</taxon>
        <taxon>Agaricales</taxon>
        <taxon>Agaricineae</taxon>
        <taxon>Psathyrellaceae</taxon>
        <taxon>Coprinopsis</taxon>
    </lineage>
</organism>
<gene>
    <name evidence="2" type="ORF">FA15DRAFT_729418</name>
</gene>
<feature type="compositionally biased region" description="Polar residues" evidence="1">
    <location>
        <begin position="109"/>
        <end position="119"/>
    </location>
</feature>
<evidence type="ECO:0000313" key="2">
    <source>
        <dbReference type="EMBL" id="TFK18542.1"/>
    </source>
</evidence>
<accession>A0A5C3KF19</accession>